<dbReference type="Proteomes" id="UP000323393">
    <property type="component" value="Unassembled WGS sequence"/>
</dbReference>
<dbReference type="AlphaFoldDB" id="A0AA94WQB1"/>
<organism evidence="2 3">
    <name type="scientific">Sutcliffiella horikoshii</name>
    <dbReference type="NCBI Taxonomy" id="79883"/>
    <lineage>
        <taxon>Bacteria</taxon>
        <taxon>Bacillati</taxon>
        <taxon>Bacillota</taxon>
        <taxon>Bacilli</taxon>
        <taxon>Bacillales</taxon>
        <taxon>Bacillaceae</taxon>
        <taxon>Sutcliffiella</taxon>
    </lineage>
</organism>
<proteinExistence type="predicted"/>
<keyword evidence="1" id="KW-0472">Membrane</keyword>
<evidence type="ECO:0000256" key="1">
    <source>
        <dbReference type="SAM" id="Phobius"/>
    </source>
</evidence>
<evidence type="ECO:0000313" key="3">
    <source>
        <dbReference type="Proteomes" id="UP000323393"/>
    </source>
</evidence>
<accession>A0AA94WQB1</accession>
<protein>
    <submittedName>
        <fullName evidence="2">Uncharacterized protein</fullName>
    </submittedName>
</protein>
<comment type="caution">
    <text evidence="2">The sequence shown here is derived from an EMBL/GenBank/DDBJ whole genome shotgun (WGS) entry which is preliminary data.</text>
</comment>
<feature type="transmembrane region" description="Helical" evidence="1">
    <location>
        <begin position="9"/>
        <end position="30"/>
    </location>
</feature>
<gene>
    <name evidence="2" type="ORF">FZC74_15960</name>
</gene>
<name>A0AA94WQB1_9BACI</name>
<feature type="transmembrane region" description="Helical" evidence="1">
    <location>
        <begin position="42"/>
        <end position="68"/>
    </location>
</feature>
<evidence type="ECO:0000313" key="2">
    <source>
        <dbReference type="EMBL" id="TYS57529.1"/>
    </source>
</evidence>
<sequence length="73" mass="8350">MLKKGLEKIIYFGFTLFIFVLLWKAMGVFWNAFVPWNLTTDLIGLFVVGPLLIILAFVVSSLSFKVIIRGKRV</sequence>
<reference evidence="2 3" key="1">
    <citation type="submission" date="2019-08" db="EMBL/GenBank/DDBJ databases">
        <title>Bacillus genomes from the desert of Cuatro Cienegas, Coahuila.</title>
        <authorList>
            <person name="Olmedo-Alvarez G."/>
        </authorList>
    </citation>
    <scope>NUCLEOTIDE SEQUENCE [LARGE SCALE GENOMIC DNA]</scope>
    <source>
        <strain evidence="2 3">CH88_3T</strain>
    </source>
</reference>
<keyword evidence="1" id="KW-0812">Transmembrane</keyword>
<keyword evidence="1" id="KW-1133">Transmembrane helix</keyword>
<dbReference type="EMBL" id="VTEU01000007">
    <property type="protein sequence ID" value="TYS57529.1"/>
    <property type="molecule type" value="Genomic_DNA"/>
</dbReference>